<dbReference type="PANTHER" id="PTHR31944:SF131">
    <property type="entry name" value="HEME-RESPONSIVE ZINC FINGER TRANSCRIPTION FACTOR HAP1"/>
    <property type="match status" value="1"/>
</dbReference>
<dbReference type="CDD" id="cd00067">
    <property type="entry name" value="GAL4"/>
    <property type="match status" value="1"/>
</dbReference>
<dbReference type="VEuPathDB" id="FungiDB:CAWG_03092"/>
<dbReference type="VEuPathDB" id="FungiDB:C3_07860C_A"/>
<dbReference type="GO" id="GO:0001228">
    <property type="term" value="F:DNA-binding transcription activator activity, RNA polymerase II-specific"/>
    <property type="evidence" value="ECO:0007669"/>
    <property type="project" value="TreeGrafter"/>
</dbReference>
<evidence type="ECO:0000256" key="1">
    <source>
        <dbReference type="ARBA" id="ARBA00022723"/>
    </source>
</evidence>
<sequence>MTKRDRTIYSCDACRSRKIKCNRQTPCASCHKSKRDCVYTVSRQRDAQITNRKLDKKTYHQISAIEKKISALEGKKGLLQVETINFNKSFTDQTPLVELQSLFPYLLLSKQDPGCVLVRHHCHHLLEKDPRYFEYSQLLADLPVAKRHHLTARAKALLGEAYIPNPQEGHTIDQLKHVLSLNPNFRFAGNFADPLTSFFSLIPPAWANKQLVDTFFQHIYPVIPIIDETDFNTSINRVLGPQIDGHYINSFPSIGSADDLPFLALFLLVLRISYMYTPGACPVSYDTLRAAETIMKEFDITKTHSLTALQAEIMLRFYKIVAPESYTQSNYVQVSVGVLIQNCYSLALHRDPEYIGEHNPKQQHLRRKIWHLLLRMEVIDSAIFQTILSSNPDASDTKLPQLIDQAPPMEQSIVKHIWRSTDLFVSLRKLVEINSKTSEDTPLETVLELLAEVETKLQAFLATIDSEASTVFYNDLVIFPVNFLLVYMYYSLYLFKGPTPLGNKYLLKSAQILFVDLARTRSTSLFLAYFNLNYIHLVLMITNFLRMRVDCIIHRHLRAQDSSVQDLQCCRYFLKIIFFSHVKELGNYSSSHKYAWQMRKVYLTLAKIMERSSDVLISNDPELVKSAAVDIPVKEINKLLEQYINFKGFTPTTLFDPTDNELIDEMQHENLWNAMENIEYSEKVYSGWIDAIKNVPSNWDWDYWDFLKIS</sequence>
<dbReference type="Gene3D" id="4.10.240.10">
    <property type="entry name" value="Zn(2)-C6 fungal-type DNA-binding domain"/>
    <property type="match status" value="1"/>
</dbReference>
<evidence type="ECO:0000256" key="2">
    <source>
        <dbReference type="ARBA" id="ARBA00022833"/>
    </source>
</evidence>
<proteinExistence type="predicted"/>
<accession>A0A411I6U7</accession>
<dbReference type="GO" id="GO:0000978">
    <property type="term" value="F:RNA polymerase II cis-regulatory region sequence-specific DNA binding"/>
    <property type="evidence" value="ECO:0007669"/>
    <property type="project" value="TreeGrafter"/>
</dbReference>
<evidence type="ECO:0000313" key="9">
    <source>
        <dbReference type="EMBL" id="QBB78864.1"/>
    </source>
</evidence>
<dbReference type="AlphaFoldDB" id="A0A411I6U7"/>
<keyword evidence="5" id="KW-0804">Transcription</keyword>
<dbReference type="PROSITE" id="PS00463">
    <property type="entry name" value="ZN2_CY6_FUNGAL_1"/>
    <property type="match status" value="1"/>
</dbReference>
<dbReference type="GO" id="GO:0008270">
    <property type="term" value="F:zinc ion binding"/>
    <property type="evidence" value="ECO:0007669"/>
    <property type="project" value="InterPro"/>
</dbReference>
<dbReference type="PANTHER" id="PTHR31944">
    <property type="entry name" value="HEME-RESPONSIVE ZINC FINGER TRANSCRIPTION FACTOR HAP1"/>
    <property type="match status" value="1"/>
</dbReference>
<keyword evidence="7" id="KW-0812">Transmembrane</keyword>
<dbReference type="GO" id="GO:0005634">
    <property type="term" value="C:nucleus"/>
    <property type="evidence" value="ECO:0007669"/>
    <property type="project" value="TreeGrafter"/>
</dbReference>
<dbReference type="PROSITE" id="PS50048">
    <property type="entry name" value="ZN2_CY6_FUNGAL_2"/>
    <property type="match status" value="1"/>
</dbReference>
<dbReference type="FunFam" id="4.10.240.10:FF:000082">
    <property type="entry name" value="Zn(II)2Cys6 transcription factor"/>
    <property type="match status" value="1"/>
</dbReference>
<evidence type="ECO:0000256" key="7">
    <source>
        <dbReference type="SAM" id="Phobius"/>
    </source>
</evidence>
<keyword evidence="7" id="KW-1133">Transmembrane helix</keyword>
<keyword evidence="1" id="KW-0479">Metal-binding</keyword>
<gene>
    <name evidence="9" type="primary">MRR2</name>
</gene>
<dbReference type="SUPFAM" id="SSF57701">
    <property type="entry name" value="Zn2/Cys6 DNA-binding domain"/>
    <property type="match status" value="1"/>
</dbReference>
<feature type="transmembrane region" description="Helical" evidence="7">
    <location>
        <begin position="476"/>
        <end position="495"/>
    </location>
</feature>
<dbReference type="InterPro" id="IPR007219">
    <property type="entry name" value="XnlR_reg_dom"/>
</dbReference>
<dbReference type="Pfam" id="PF00172">
    <property type="entry name" value="Zn_clus"/>
    <property type="match status" value="1"/>
</dbReference>
<feature type="transmembrane region" description="Helical" evidence="7">
    <location>
        <begin position="526"/>
        <end position="545"/>
    </location>
</feature>
<keyword evidence="6" id="KW-0539">Nucleus</keyword>
<dbReference type="InterPro" id="IPR036864">
    <property type="entry name" value="Zn2-C6_fun-type_DNA-bd_sf"/>
</dbReference>
<dbReference type="GO" id="GO:0006351">
    <property type="term" value="P:DNA-templated transcription"/>
    <property type="evidence" value="ECO:0007669"/>
    <property type="project" value="InterPro"/>
</dbReference>
<evidence type="ECO:0000256" key="4">
    <source>
        <dbReference type="ARBA" id="ARBA00023125"/>
    </source>
</evidence>
<name>A0A411I6U7_CANAX</name>
<dbReference type="CDD" id="cd12148">
    <property type="entry name" value="fungal_TF_MHR"/>
    <property type="match status" value="1"/>
</dbReference>
<dbReference type="InterPro" id="IPR051430">
    <property type="entry name" value="Fungal_TF_Env_Response"/>
</dbReference>
<keyword evidence="3" id="KW-0805">Transcription regulation</keyword>
<evidence type="ECO:0000259" key="8">
    <source>
        <dbReference type="PROSITE" id="PS50048"/>
    </source>
</evidence>
<feature type="domain" description="Zn(2)-C6 fungal-type" evidence="8">
    <location>
        <begin position="10"/>
        <end position="39"/>
    </location>
</feature>
<dbReference type="SMART" id="SM00066">
    <property type="entry name" value="GAL4"/>
    <property type="match status" value="1"/>
</dbReference>
<keyword evidence="2" id="KW-0862">Zinc</keyword>
<dbReference type="Pfam" id="PF04082">
    <property type="entry name" value="Fungal_trans"/>
    <property type="match status" value="1"/>
</dbReference>
<keyword evidence="4" id="KW-0238">DNA-binding</keyword>
<organism evidence="9">
    <name type="scientific">Candida albicans</name>
    <name type="common">Yeast</name>
    <dbReference type="NCBI Taxonomy" id="5476"/>
    <lineage>
        <taxon>Eukaryota</taxon>
        <taxon>Fungi</taxon>
        <taxon>Dikarya</taxon>
        <taxon>Ascomycota</taxon>
        <taxon>Saccharomycotina</taxon>
        <taxon>Pichiomycetes</taxon>
        <taxon>Debaryomycetaceae</taxon>
        <taxon>Candida/Lodderomyces clade</taxon>
        <taxon>Candida</taxon>
    </lineage>
</organism>
<dbReference type="InterPro" id="IPR001138">
    <property type="entry name" value="Zn2Cys6_DnaBD"/>
</dbReference>
<evidence type="ECO:0000256" key="6">
    <source>
        <dbReference type="ARBA" id="ARBA00023242"/>
    </source>
</evidence>
<dbReference type="EMBL" id="MK332633">
    <property type="protein sequence ID" value="QBB78864.1"/>
    <property type="molecule type" value="Genomic_DNA"/>
</dbReference>
<reference evidence="9" key="1">
    <citation type="submission" date="2018-12" db="EMBL/GenBank/DDBJ databases">
        <title>The contribution of clinically-derived mutations in the gene encoding the zinc cluster transcription factor Mrr2 to fluconazole antifungal resistance and CDR1 expression in Candida albican.</title>
        <authorList>
            <person name="Nishimoto A.T."/>
            <person name="Zhang Q."/>
            <person name="Hazlett B."/>
            <person name="Morschhauser J."/>
            <person name="Rogers P.D."/>
        </authorList>
    </citation>
    <scope>NUCLEOTIDE SEQUENCE</scope>
    <source>
        <strain evidence="9">3</strain>
    </source>
</reference>
<protein>
    <submittedName>
        <fullName evidence="9">Zn(II)2Cys6 transcription factor</fullName>
    </submittedName>
</protein>
<evidence type="ECO:0000256" key="5">
    <source>
        <dbReference type="ARBA" id="ARBA00023163"/>
    </source>
</evidence>
<keyword evidence="7" id="KW-0472">Membrane</keyword>
<evidence type="ECO:0000256" key="3">
    <source>
        <dbReference type="ARBA" id="ARBA00023015"/>
    </source>
</evidence>